<comment type="caution">
    <text evidence="1">The sequence shown here is derived from an EMBL/GenBank/DDBJ whole genome shotgun (WGS) entry which is preliminary data.</text>
</comment>
<organism evidence="1 2">
    <name type="scientific">Fusobacterium periodonticum ATCC 33693</name>
    <dbReference type="NCBI Taxonomy" id="546275"/>
    <lineage>
        <taxon>Bacteria</taxon>
        <taxon>Fusobacteriati</taxon>
        <taxon>Fusobacteriota</taxon>
        <taxon>Fusobacteriia</taxon>
        <taxon>Fusobacteriales</taxon>
        <taxon>Fusobacteriaceae</taxon>
        <taxon>Fusobacterium</taxon>
    </lineage>
</organism>
<dbReference type="HOGENOM" id="CLU_2824908_0_0_0"/>
<evidence type="ECO:0000313" key="1">
    <source>
        <dbReference type="EMBL" id="EFE88005.1"/>
    </source>
</evidence>
<gene>
    <name evidence="1" type="ORF">FUSPEROL_00024</name>
</gene>
<name>D4CRL6_9FUSO</name>
<proteinExistence type="predicted"/>
<dbReference type="AlphaFoldDB" id="D4CRL6"/>
<dbReference type="EMBL" id="ACJY01000009">
    <property type="protein sequence ID" value="EFE88005.1"/>
    <property type="molecule type" value="Genomic_DNA"/>
</dbReference>
<dbReference type="RefSeq" id="WP_005970329.1">
    <property type="nucleotide sequence ID" value="NZ_GG665883.1"/>
</dbReference>
<dbReference type="Proteomes" id="UP000003748">
    <property type="component" value="Unassembled WGS sequence"/>
</dbReference>
<accession>D4CRL6</accession>
<reference evidence="1 2" key="1">
    <citation type="submission" date="2010-02" db="EMBL/GenBank/DDBJ databases">
        <authorList>
            <person name="Weinstock G."/>
            <person name="Sodergren E."/>
            <person name="Clifton S."/>
            <person name="Fulton L."/>
            <person name="Fulton B."/>
            <person name="Courtney L."/>
            <person name="Fronick C."/>
            <person name="Harrison M."/>
            <person name="Strong C."/>
            <person name="Farmer C."/>
            <person name="Delahaunty K."/>
            <person name="Markovic C."/>
            <person name="Hall O."/>
            <person name="Minx P."/>
            <person name="Tomlinson C."/>
            <person name="Mitreva M."/>
            <person name="Nelson J."/>
            <person name="Hou S."/>
            <person name="Wollam A."/>
            <person name="Pepin K.H."/>
            <person name="Johnson M."/>
            <person name="Bhonagiri V."/>
            <person name="Zhang X."/>
            <person name="Suruliraj S."/>
            <person name="Warren W."/>
            <person name="Chinwalla A."/>
            <person name="Mardis E.R."/>
            <person name="Wilson R.K."/>
        </authorList>
    </citation>
    <scope>NUCLEOTIDE SEQUENCE [LARGE SCALE GENOMIC DNA]</scope>
    <source>
        <strain evidence="1 2">ATCC 33693</strain>
    </source>
</reference>
<dbReference type="GeneID" id="78418366"/>
<evidence type="ECO:0000313" key="2">
    <source>
        <dbReference type="Proteomes" id="UP000003748"/>
    </source>
</evidence>
<protein>
    <submittedName>
        <fullName evidence="1">Uncharacterized protein</fullName>
    </submittedName>
</protein>
<sequence length="66" mass="8261">MARLYDLFNSYSEEERKKIKVEYIENTEDYKILRMTNVEDKSEEYFLYTKKSHKIFKIDYNYPVFI</sequence>